<accession>A0A9I9D1Q8</accession>
<evidence type="ECO:0000313" key="1">
    <source>
        <dbReference type="EnsemblPlants" id="MELO3C011881.2.1"/>
    </source>
</evidence>
<name>A0A9I9D1Q8_CUCME</name>
<dbReference type="AlphaFoldDB" id="A0A9I9D1Q8"/>
<dbReference type="Gramene" id="MELO3C011881.2.1">
    <property type="protein sequence ID" value="MELO3C011881.2.1"/>
    <property type="gene ID" value="MELO3C011881.2"/>
</dbReference>
<sequence>MELFPNHFGKNWCSQRMFLYLSFDLGQPAGVAGGTIINVDHSVAVEERMKRKERN</sequence>
<reference evidence="1" key="1">
    <citation type="submission" date="2023-03" db="UniProtKB">
        <authorList>
            <consortium name="EnsemblPlants"/>
        </authorList>
    </citation>
    <scope>IDENTIFICATION</scope>
</reference>
<organism evidence="1">
    <name type="scientific">Cucumis melo</name>
    <name type="common">Muskmelon</name>
    <dbReference type="NCBI Taxonomy" id="3656"/>
    <lineage>
        <taxon>Eukaryota</taxon>
        <taxon>Viridiplantae</taxon>
        <taxon>Streptophyta</taxon>
        <taxon>Embryophyta</taxon>
        <taxon>Tracheophyta</taxon>
        <taxon>Spermatophyta</taxon>
        <taxon>Magnoliopsida</taxon>
        <taxon>eudicotyledons</taxon>
        <taxon>Gunneridae</taxon>
        <taxon>Pentapetalae</taxon>
        <taxon>rosids</taxon>
        <taxon>fabids</taxon>
        <taxon>Cucurbitales</taxon>
        <taxon>Cucurbitaceae</taxon>
        <taxon>Benincaseae</taxon>
        <taxon>Cucumis</taxon>
    </lineage>
</organism>
<dbReference type="EnsemblPlants" id="MELO3C011881.2.1">
    <property type="protein sequence ID" value="MELO3C011881.2.1"/>
    <property type="gene ID" value="MELO3C011881.2"/>
</dbReference>
<protein>
    <submittedName>
        <fullName evidence="1">Uncharacterized protein</fullName>
    </submittedName>
</protein>
<proteinExistence type="predicted"/>